<evidence type="ECO:0000256" key="1">
    <source>
        <dbReference type="SAM" id="SignalP"/>
    </source>
</evidence>
<name>A0A346RP59_9SALA</name>
<dbReference type="EMBL" id="MG435352">
    <property type="protein sequence ID" value="AXS67856.1"/>
    <property type="molecule type" value="mRNA"/>
</dbReference>
<evidence type="ECO:0000313" key="2">
    <source>
        <dbReference type="EMBL" id="AXS67856.1"/>
    </source>
</evidence>
<reference evidence="2" key="1">
    <citation type="journal article" date="2018" name="Curr. Biol.">
        <title>Exaptation as a Mechanism for Functional Reinforcement of an Animal Pheromone System.</title>
        <authorList>
            <person name="Maex M."/>
            <person name="Treer D."/>
            <person name="De Greve H."/>
            <person name="Proost P."/>
            <person name="Van Bocxlaer I."/>
            <person name="Bossuyt F."/>
        </authorList>
    </citation>
    <scope>NUCLEOTIDE SEQUENCE</scope>
    <source>
        <tissue evidence="2">Dorsal gland</tissue>
    </source>
</reference>
<accession>A0A346RP59</accession>
<feature type="chain" id="PRO_5036063030" evidence="1">
    <location>
        <begin position="18"/>
        <end position="174"/>
    </location>
</feature>
<keyword evidence="1" id="KW-0732">Signal</keyword>
<protein>
    <submittedName>
        <fullName evidence="2">Persuasin 2</fullName>
    </submittedName>
</protein>
<organism evidence="2">
    <name type="scientific">Lissotriton helveticus</name>
    <name type="common">palmate newt</name>
    <dbReference type="NCBI Taxonomy" id="256425"/>
    <lineage>
        <taxon>Eukaryota</taxon>
        <taxon>Metazoa</taxon>
        <taxon>Chordata</taxon>
        <taxon>Craniata</taxon>
        <taxon>Vertebrata</taxon>
        <taxon>Euteleostomi</taxon>
        <taxon>Amphibia</taxon>
        <taxon>Batrachia</taxon>
        <taxon>Caudata</taxon>
        <taxon>Salamandroidea</taxon>
        <taxon>Salamandridae</taxon>
        <taxon>Pleurodelinae</taxon>
        <taxon>Lissotriton</taxon>
    </lineage>
</organism>
<dbReference type="AlphaFoldDB" id="A0A346RP59"/>
<dbReference type="EMBL" id="MG435351">
    <property type="protein sequence ID" value="AXS67855.1"/>
    <property type="molecule type" value="mRNA"/>
</dbReference>
<proteinExistence type="evidence at transcript level"/>
<sequence>MGVFATMVVLILCSVNAHSSHRKDGLRRRAVDSCNCVYKNGGCVISAAPPPNKACTCILSKKTCVGKIRNCVQPNAFFCTYPDTSLGTCLQGAGNCEGYSERCDCEYIYHWFVSDSCKITVPAIPRTACECGKTGWFTCGGKIVLCKNQYSIFCDKPDTSKDSCLQGSWVCPYW</sequence>
<feature type="signal peptide" evidence="1">
    <location>
        <begin position="1"/>
        <end position="17"/>
    </location>
</feature>